<dbReference type="Pfam" id="PF08378">
    <property type="entry name" value="NERD"/>
    <property type="match status" value="1"/>
</dbReference>
<dbReference type="EMBL" id="MFJJ01000001">
    <property type="protein sequence ID" value="OGG15466.1"/>
    <property type="molecule type" value="Genomic_DNA"/>
</dbReference>
<organism evidence="2 3">
    <name type="scientific">Candidatus Gottesmanbacteria bacterium RIFCSPHIGHO2_01_FULL_46_14</name>
    <dbReference type="NCBI Taxonomy" id="1798380"/>
    <lineage>
        <taxon>Bacteria</taxon>
        <taxon>Candidatus Gottesmaniibacteriota</taxon>
    </lineage>
</organism>
<feature type="domain" description="NERD" evidence="1">
    <location>
        <begin position="17"/>
        <end position="101"/>
    </location>
</feature>
<comment type="caution">
    <text evidence="2">The sequence shown here is derived from an EMBL/GenBank/DDBJ whole genome shotgun (WGS) entry which is preliminary data.</text>
</comment>
<evidence type="ECO:0000313" key="2">
    <source>
        <dbReference type="EMBL" id="OGG15466.1"/>
    </source>
</evidence>
<proteinExistence type="predicted"/>
<evidence type="ECO:0000259" key="1">
    <source>
        <dbReference type="Pfam" id="PF08378"/>
    </source>
</evidence>
<name>A0A1F5ZSJ6_9BACT</name>
<gene>
    <name evidence="2" type="ORF">A2875_04240</name>
</gene>
<protein>
    <recommendedName>
        <fullName evidence="1">NERD domain-containing protein</fullName>
    </recommendedName>
</protein>
<dbReference type="Proteomes" id="UP000177416">
    <property type="component" value="Unassembled WGS sequence"/>
</dbReference>
<evidence type="ECO:0000313" key="3">
    <source>
        <dbReference type="Proteomes" id="UP000177416"/>
    </source>
</evidence>
<sequence>MAKMIPPFINPDVKSGAERRIFELLRDSEELSSYTCLHSFGLSRHSRKRQGEVDFVLVGNGSIICFEVKGGRVTRKDGIWLFKDRYGQENKKTEGPFAQVSTAMFSYLPAHTYL</sequence>
<reference evidence="2 3" key="1">
    <citation type="journal article" date="2016" name="Nat. Commun.">
        <title>Thousands of microbial genomes shed light on interconnected biogeochemical processes in an aquifer system.</title>
        <authorList>
            <person name="Anantharaman K."/>
            <person name="Brown C.T."/>
            <person name="Hug L.A."/>
            <person name="Sharon I."/>
            <person name="Castelle C.J."/>
            <person name="Probst A.J."/>
            <person name="Thomas B.C."/>
            <person name="Singh A."/>
            <person name="Wilkins M.J."/>
            <person name="Karaoz U."/>
            <person name="Brodie E.L."/>
            <person name="Williams K.H."/>
            <person name="Hubbard S.S."/>
            <person name="Banfield J.F."/>
        </authorList>
    </citation>
    <scope>NUCLEOTIDE SEQUENCE [LARGE SCALE GENOMIC DNA]</scope>
</reference>
<dbReference type="AlphaFoldDB" id="A0A1F5ZSJ6"/>
<accession>A0A1F5ZSJ6</accession>
<dbReference type="InterPro" id="IPR011528">
    <property type="entry name" value="NERD"/>
</dbReference>